<evidence type="ECO:0000259" key="21">
    <source>
        <dbReference type="Pfam" id="PF17900"/>
    </source>
</evidence>
<dbReference type="Gene3D" id="2.60.40.1910">
    <property type="match status" value="1"/>
</dbReference>
<dbReference type="PRINTS" id="PR00756">
    <property type="entry name" value="ALADIPTASE"/>
</dbReference>
<comment type="caution">
    <text evidence="22">The sequence shown here is derived from an EMBL/GenBank/DDBJ whole genome shotgun (WGS) entry which is preliminary data.</text>
</comment>
<accession>A0A8S1BXX3</accession>
<comment type="similarity">
    <text evidence="3">Belongs to the peptidase M1 family.</text>
</comment>
<dbReference type="InterPro" id="IPR045357">
    <property type="entry name" value="Aminopeptidase_N-like_N"/>
</dbReference>
<keyword evidence="4" id="KW-0031">Aminopeptidase</keyword>
<dbReference type="InterPro" id="IPR027268">
    <property type="entry name" value="Peptidase_M4/M1_CTD_sf"/>
</dbReference>
<dbReference type="EMBL" id="CADEPI010000006">
    <property type="protein sequence ID" value="CAB3361733.1"/>
    <property type="molecule type" value="Genomic_DNA"/>
</dbReference>
<keyword evidence="23" id="KW-1185">Reference proteome</keyword>
<proteinExistence type="inferred from homology"/>
<keyword evidence="7" id="KW-0645">Protease</keyword>
<evidence type="ECO:0000256" key="5">
    <source>
        <dbReference type="ARBA" id="ARBA00022490"/>
    </source>
</evidence>
<feature type="domain" description="Peptidase M1 membrane alanine aminopeptidase" evidence="19">
    <location>
        <begin position="489"/>
        <end position="706"/>
    </location>
</feature>
<keyword evidence="5" id="KW-0963">Cytoplasm</keyword>
<organism evidence="22 23">
    <name type="scientific">Cloeon dipterum</name>
    <dbReference type="NCBI Taxonomy" id="197152"/>
    <lineage>
        <taxon>Eukaryota</taxon>
        <taxon>Metazoa</taxon>
        <taxon>Ecdysozoa</taxon>
        <taxon>Arthropoda</taxon>
        <taxon>Hexapoda</taxon>
        <taxon>Insecta</taxon>
        <taxon>Pterygota</taxon>
        <taxon>Palaeoptera</taxon>
        <taxon>Ephemeroptera</taxon>
        <taxon>Pisciforma</taxon>
        <taxon>Baetidae</taxon>
        <taxon>Cloeon</taxon>
    </lineage>
</organism>
<dbReference type="Pfam" id="PF01433">
    <property type="entry name" value="Peptidase_M1"/>
    <property type="match status" value="1"/>
</dbReference>
<dbReference type="CDD" id="cd09601">
    <property type="entry name" value="M1_APN-Q_like"/>
    <property type="match status" value="1"/>
</dbReference>
<dbReference type="GO" id="GO:0005886">
    <property type="term" value="C:plasma membrane"/>
    <property type="evidence" value="ECO:0007669"/>
    <property type="project" value="UniProtKB-SubCell"/>
</dbReference>
<evidence type="ECO:0000256" key="17">
    <source>
        <dbReference type="PIRSR" id="PIRSR634016-3"/>
    </source>
</evidence>
<evidence type="ECO:0000256" key="8">
    <source>
        <dbReference type="ARBA" id="ARBA00022723"/>
    </source>
</evidence>
<feature type="domain" description="Aminopeptidase N-like N-terminal" evidence="21">
    <location>
        <begin position="199"/>
        <end position="356"/>
    </location>
</feature>
<comment type="subcellular location">
    <subcellularLocation>
        <location evidence="2">Cell membrane</location>
        <topology evidence="2">Lipid-anchor</topology>
        <topology evidence="2">GPI-anchor</topology>
    </subcellularLocation>
    <subcellularLocation>
        <location evidence="1">Cytoplasm</location>
    </subcellularLocation>
</comment>
<evidence type="ECO:0000256" key="16">
    <source>
        <dbReference type="PIRSR" id="PIRSR634016-1"/>
    </source>
</evidence>
<evidence type="ECO:0000256" key="15">
    <source>
        <dbReference type="ARBA" id="ARBA00081993"/>
    </source>
</evidence>
<dbReference type="FunFam" id="2.60.40.1910:FF:000002">
    <property type="entry name" value="Aminopeptidase"/>
    <property type="match status" value="1"/>
</dbReference>
<evidence type="ECO:0000256" key="2">
    <source>
        <dbReference type="ARBA" id="ARBA00004609"/>
    </source>
</evidence>
<dbReference type="SUPFAM" id="SSF63737">
    <property type="entry name" value="Leukotriene A4 hydrolase N-terminal domain"/>
    <property type="match status" value="3"/>
</dbReference>
<evidence type="ECO:0000256" key="13">
    <source>
        <dbReference type="ARBA" id="ARBA00066316"/>
    </source>
</evidence>
<evidence type="ECO:0000256" key="10">
    <source>
        <dbReference type="ARBA" id="ARBA00022833"/>
    </source>
</evidence>
<keyword evidence="6" id="KW-0472">Membrane</keyword>
<dbReference type="Gene3D" id="1.25.50.20">
    <property type="match status" value="1"/>
</dbReference>
<keyword evidence="9" id="KW-0378">Hydrolase</keyword>
<keyword evidence="11" id="KW-0482">Metalloprotease</keyword>
<dbReference type="Pfam" id="PF11838">
    <property type="entry name" value="ERAP1_C"/>
    <property type="match status" value="1"/>
</dbReference>
<dbReference type="InterPro" id="IPR050344">
    <property type="entry name" value="Peptidase_M1_aminopeptidases"/>
</dbReference>
<dbReference type="InterPro" id="IPR042097">
    <property type="entry name" value="Aminopeptidase_N-like_N_sf"/>
</dbReference>
<feature type="domain" description="Aminopeptidase N-like N-terminal" evidence="21">
    <location>
        <begin position="380"/>
        <end position="454"/>
    </location>
</feature>
<feature type="active site" description="Proton acceptor" evidence="16">
    <location>
        <position position="562"/>
    </location>
</feature>
<feature type="domain" description="Aminopeptidase N-like N-terminal" evidence="21">
    <location>
        <begin position="23"/>
        <end position="177"/>
    </location>
</feature>
<dbReference type="FunFam" id="1.25.50.20:FF:000002">
    <property type="entry name" value="Aminopeptidase"/>
    <property type="match status" value="1"/>
</dbReference>
<evidence type="ECO:0000256" key="11">
    <source>
        <dbReference type="ARBA" id="ARBA00023049"/>
    </source>
</evidence>
<dbReference type="InterPro" id="IPR001930">
    <property type="entry name" value="Peptidase_M1"/>
</dbReference>
<dbReference type="GO" id="GO:0005615">
    <property type="term" value="C:extracellular space"/>
    <property type="evidence" value="ECO:0007669"/>
    <property type="project" value="TreeGrafter"/>
</dbReference>
<comment type="cofactor">
    <cofactor evidence="17">
        <name>Zn(2+)</name>
        <dbReference type="ChEBI" id="CHEBI:29105"/>
    </cofactor>
    <text evidence="17">Binds 1 zinc ion per subunit.</text>
</comment>
<dbReference type="GO" id="GO:0043171">
    <property type="term" value="P:peptide catabolic process"/>
    <property type="evidence" value="ECO:0007669"/>
    <property type="project" value="TreeGrafter"/>
</dbReference>
<evidence type="ECO:0000256" key="12">
    <source>
        <dbReference type="ARBA" id="ARBA00052895"/>
    </source>
</evidence>
<dbReference type="GO" id="GO:0098552">
    <property type="term" value="C:side of membrane"/>
    <property type="evidence" value="ECO:0007669"/>
    <property type="project" value="UniProtKB-KW"/>
</dbReference>
<dbReference type="InterPro" id="IPR024571">
    <property type="entry name" value="ERAP1-like_C_dom"/>
</dbReference>
<dbReference type="GO" id="GO:0016285">
    <property type="term" value="F:alanyl aminopeptidase activity"/>
    <property type="evidence" value="ECO:0007669"/>
    <property type="project" value="UniProtKB-EC"/>
</dbReference>
<dbReference type="Gene3D" id="1.10.390.10">
    <property type="entry name" value="Neutral Protease Domain 2"/>
    <property type="match status" value="1"/>
</dbReference>
<dbReference type="Proteomes" id="UP000494165">
    <property type="component" value="Unassembled WGS sequence"/>
</dbReference>
<keyword evidence="6" id="KW-0449">Lipoprotein</keyword>
<dbReference type="GO" id="GO:0005737">
    <property type="term" value="C:cytoplasm"/>
    <property type="evidence" value="ECO:0007669"/>
    <property type="project" value="UniProtKB-SubCell"/>
</dbReference>
<evidence type="ECO:0000259" key="20">
    <source>
        <dbReference type="Pfam" id="PF11838"/>
    </source>
</evidence>
<evidence type="ECO:0000256" key="1">
    <source>
        <dbReference type="ARBA" id="ARBA00004496"/>
    </source>
</evidence>
<evidence type="ECO:0000313" key="22">
    <source>
        <dbReference type="EMBL" id="CAB3361733.1"/>
    </source>
</evidence>
<keyword evidence="8 17" id="KW-0479">Metal-binding</keyword>
<dbReference type="OrthoDB" id="275509at2759"/>
<dbReference type="PANTHER" id="PTHR11533">
    <property type="entry name" value="PROTEASE M1 ZINC METALLOPROTEASE"/>
    <property type="match status" value="1"/>
</dbReference>
<dbReference type="GO" id="GO:0008270">
    <property type="term" value="F:zinc ion binding"/>
    <property type="evidence" value="ECO:0007669"/>
    <property type="project" value="InterPro"/>
</dbReference>
<dbReference type="GO" id="GO:0006508">
    <property type="term" value="P:proteolysis"/>
    <property type="evidence" value="ECO:0007669"/>
    <property type="project" value="UniProtKB-KW"/>
</dbReference>
<dbReference type="FunFam" id="1.10.390.10:FF:000001">
    <property type="entry name" value="Aminopeptidase"/>
    <property type="match status" value="1"/>
</dbReference>
<evidence type="ECO:0000256" key="4">
    <source>
        <dbReference type="ARBA" id="ARBA00022438"/>
    </source>
</evidence>
<feature type="binding site" evidence="17">
    <location>
        <position position="565"/>
    </location>
    <ligand>
        <name>Zn(2+)</name>
        <dbReference type="ChEBI" id="CHEBI:29105"/>
        <note>catalytic</note>
    </ligand>
</feature>
<evidence type="ECO:0000259" key="19">
    <source>
        <dbReference type="Pfam" id="PF01433"/>
    </source>
</evidence>
<dbReference type="InterPro" id="IPR034016">
    <property type="entry name" value="M1_APN-typ"/>
</dbReference>
<evidence type="ECO:0000256" key="3">
    <source>
        <dbReference type="ARBA" id="ARBA00010136"/>
    </source>
</evidence>
<evidence type="ECO:0000256" key="14">
    <source>
        <dbReference type="ARBA" id="ARBA00074113"/>
    </source>
</evidence>
<dbReference type="Pfam" id="PF17900">
    <property type="entry name" value="Peptidase_M1_N"/>
    <property type="match status" value="3"/>
</dbReference>
<feature type="site" description="Transition state stabilizer" evidence="18">
    <location>
        <position position="647"/>
    </location>
</feature>
<keyword evidence="10 17" id="KW-0862">Zinc</keyword>
<evidence type="ECO:0000256" key="9">
    <source>
        <dbReference type="ARBA" id="ARBA00022801"/>
    </source>
</evidence>
<evidence type="ECO:0000256" key="18">
    <source>
        <dbReference type="PIRSR" id="PIRSR634016-4"/>
    </source>
</evidence>
<dbReference type="EC" id="3.4.11.14" evidence="13"/>
<name>A0A8S1BXX3_9INSE</name>
<sequence>MDRGISRYCERRFKDKKCLKLHHLKPNLNKFIITFDGKTEIHVKVLTATSEIMVNAIELNLKSVEFTPEGGVATPATVTLCVEEETAILSFAAPIEPCLGKLFFSFSGELNENLKGFYRSKYTSCENSKHTSAAVTFLCPTSARRMFPCFDEPSIKATFSISVLSDAPTILSNMLLSYFDTMSDNEKKPFKRLPKTVTPDHYVLYLKPDLNKFTFDGETEIHVMVLTATSEIVVNAIELNLKSVEFTPEGGVATPATVTLCVEEETAILSFAAPIEPCLGKLFFSFSGELNENLKGFYRSKYTSCENSKHTSAAVTFLCPTSARRMFPCFDEPSIKATFSISVLSDAPTILSNMVSTSLWCTASHSLFSHVHQNLENCPSGEARHGAVTQFQAIDARRCFPCWDEPAVKATFDISLCVPHDRVALSNMPVASEEVRGDERLLKFERTPVMSTYLVAVVVGEFDFVEDTTRDGVKVRVYTPVGKKEQGKFALQVATEVMPYYTDYFEVKYPLPKIDLIAIADFAAGAMENWGLVTYRELCLLVDPDNTTTDRKQKIALTVGHELAHQWFGNLVTMEWWTHLWLNEGYATFVESMCVNHMFPEYDIWTQFVTKSVVVGLQDDALKNSHAIEVPICHPSEIDEIFDEISYNKGASIIRMLHKFIGDEDFRKGMKLYLTKHEYANAETEDLWAALQHSSEKPVKEVMSTWTNKMGFPVITVSSKQIGNSRELTLSQKRFCASADMKDDPSMWMVPISLSTSADPTKASHNFVLSDPTQIVTIDNINDGDFVKVNPGTFGFYRTCYSIEMLDQLVPAITSKQLPPLDRLGILDDVFSMVQAGHMAPTEGLKLMSTYSECEDDYTVWKNMCSWITKLNSLFNYADECKKPFLAYARSVLRKISEKLGWDAIEKESHTDTLLRARIIESLVECEDEKTIKEAKTRYEAHRNGTKILPADLRLPVYRAVLTDADASIFQEMVEMYRSADLHEEQHRISFAMGYMKDPELLQKAIDFAMSDDVRKQDTVYVISFIAFSLEGINLAWAHLTKHWQTCLDKFGGTWLITKLVRKVTEKFATVEAADEADKFFAENPISGVKRNVRLGVETARLNAAWLNRDRATIAEWLSEELARIANRATN</sequence>
<evidence type="ECO:0000313" key="23">
    <source>
        <dbReference type="Proteomes" id="UP000494165"/>
    </source>
</evidence>
<comment type="catalytic activity">
    <reaction evidence="12">
        <text>Release of an N-terminal amino acid, preferentially alanine, from a wide range of peptides, amides and arylamides.</text>
        <dbReference type="EC" id="3.4.11.14"/>
    </reaction>
</comment>
<gene>
    <name evidence="22" type="ORF">CLODIP_2_CD15894</name>
</gene>
<dbReference type="PANTHER" id="PTHR11533:SF174">
    <property type="entry name" value="PUROMYCIN-SENSITIVE AMINOPEPTIDASE-RELATED"/>
    <property type="match status" value="1"/>
</dbReference>
<keyword evidence="6" id="KW-0325">Glycoprotein</keyword>
<dbReference type="SUPFAM" id="SSF55486">
    <property type="entry name" value="Metalloproteases ('zincins'), catalytic domain"/>
    <property type="match status" value="1"/>
</dbReference>
<dbReference type="AlphaFoldDB" id="A0A8S1BXX3"/>
<feature type="domain" description="ERAP1-like C-terminal" evidence="20">
    <location>
        <begin position="786"/>
        <end position="1101"/>
    </location>
</feature>
<keyword evidence="6" id="KW-0336">GPI-anchor</keyword>
<feature type="binding site" evidence="17">
    <location>
        <position position="584"/>
    </location>
    <ligand>
        <name>Zn(2+)</name>
        <dbReference type="ChEBI" id="CHEBI:29105"/>
        <note>catalytic</note>
    </ligand>
</feature>
<dbReference type="GO" id="GO:0070006">
    <property type="term" value="F:metalloaminopeptidase activity"/>
    <property type="evidence" value="ECO:0007669"/>
    <property type="project" value="TreeGrafter"/>
</dbReference>
<protein>
    <recommendedName>
        <fullName evidence="14">Puromycin-sensitive aminopeptidase</fullName>
        <ecNumber evidence="13">3.4.11.14</ecNumber>
    </recommendedName>
    <alternativeName>
        <fullName evidence="15">Cytosol alanyl aminopeptidase</fullName>
    </alternativeName>
</protein>
<dbReference type="Gene3D" id="2.60.40.1730">
    <property type="entry name" value="tricorn interacting facor f3 domain"/>
    <property type="match status" value="3"/>
</dbReference>
<reference evidence="22 23" key="1">
    <citation type="submission" date="2020-04" db="EMBL/GenBank/DDBJ databases">
        <authorList>
            <person name="Alioto T."/>
            <person name="Alioto T."/>
            <person name="Gomez Garrido J."/>
        </authorList>
    </citation>
    <scope>NUCLEOTIDE SEQUENCE [LARGE SCALE GENOMIC DNA]</scope>
</reference>
<dbReference type="GO" id="GO:0042277">
    <property type="term" value="F:peptide binding"/>
    <property type="evidence" value="ECO:0007669"/>
    <property type="project" value="TreeGrafter"/>
</dbReference>
<evidence type="ECO:0000256" key="6">
    <source>
        <dbReference type="ARBA" id="ARBA00022622"/>
    </source>
</evidence>
<feature type="binding site" evidence="17">
    <location>
        <position position="561"/>
    </location>
    <ligand>
        <name>Zn(2+)</name>
        <dbReference type="ChEBI" id="CHEBI:29105"/>
        <note>catalytic</note>
    </ligand>
</feature>
<dbReference type="InterPro" id="IPR014782">
    <property type="entry name" value="Peptidase_M1_dom"/>
</dbReference>
<evidence type="ECO:0000256" key="7">
    <source>
        <dbReference type="ARBA" id="ARBA00022670"/>
    </source>
</evidence>